<feature type="chain" id="PRO_5047041297" description="DUF992 domain-containing protein" evidence="1">
    <location>
        <begin position="27"/>
        <end position="175"/>
    </location>
</feature>
<evidence type="ECO:0000313" key="2">
    <source>
        <dbReference type="EMBL" id="BDV35990.1"/>
    </source>
</evidence>
<dbReference type="Proteomes" id="UP001317629">
    <property type="component" value="Chromosome"/>
</dbReference>
<protein>
    <recommendedName>
        <fullName evidence="4">DUF992 domain-containing protein</fullName>
    </recommendedName>
</protein>
<keyword evidence="1" id="KW-0732">Signal</keyword>
<dbReference type="RefSeq" id="WP_281929525.1">
    <property type="nucleotide sequence ID" value="NZ_AP027142.1"/>
</dbReference>
<evidence type="ECO:0000313" key="3">
    <source>
        <dbReference type="Proteomes" id="UP001317629"/>
    </source>
</evidence>
<dbReference type="InterPro" id="IPR009333">
    <property type="entry name" value="DUF992"/>
</dbReference>
<keyword evidence="3" id="KW-1185">Reference proteome</keyword>
<organism evidence="2 3">
    <name type="scientific">Methylocystis iwaonis</name>
    <dbReference type="NCBI Taxonomy" id="2885079"/>
    <lineage>
        <taxon>Bacteria</taxon>
        <taxon>Pseudomonadati</taxon>
        <taxon>Pseudomonadota</taxon>
        <taxon>Alphaproteobacteria</taxon>
        <taxon>Hyphomicrobiales</taxon>
        <taxon>Methylocystaceae</taxon>
        <taxon>Methylocystis</taxon>
    </lineage>
</organism>
<feature type="signal peptide" evidence="1">
    <location>
        <begin position="1"/>
        <end position="26"/>
    </location>
</feature>
<reference evidence="2 3" key="1">
    <citation type="journal article" date="2023" name="Int. J. Syst. Evol. Microbiol.">
        <title>Methylocystis iwaonis sp. nov., a type II methane-oxidizing bacterium from surface soil of a rice paddy field in Japan, and emended description of the genus Methylocystis (ex Whittenbury et al. 1970) Bowman et al. 1993.</title>
        <authorList>
            <person name="Kaise H."/>
            <person name="Sawadogo J.B."/>
            <person name="Alam M.S."/>
            <person name="Ueno C."/>
            <person name="Dianou D."/>
            <person name="Shinjo R."/>
            <person name="Asakawa S."/>
        </authorList>
    </citation>
    <scope>NUCLEOTIDE SEQUENCE [LARGE SCALE GENOMIC DNA]</scope>
    <source>
        <strain evidence="2 3">SS37A-Re</strain>
    </source>
</reference>
<sequence>MILSKKLSLAGLAFLGLALAPVTALAQTATVGTLQCHLSGGVGMILVENQVADCVYKGQSAPPQHYIGRLTNVGANIGISGPGEMIWEVVTATNKVGPGALAGDYAGAQGSVAVGAGVGGAVLVGGSSNSISLQPISVSADTGLNLSAGIGNLNLQYMPVTPPPPFKLLKLKKAH</sequence>
<proteinExistence type="predicted"/>
<evidence type="ECO:0008006" key="4">
    <source>
        <dbReference type="Google" id="ProtNLM"/>
    </source>
</evidence>
<evidence type="ECO:0000256" key="1">
    <source>
        <dbReference type="SAM" id="SignalP"/>
    </source>
</evidence>
<name>A0ABM8EDK2_9HYPH</name>
<accession>A0ABM8EDK2</accession>
<gene>
    <name evidence="2" type="ORF">SS37A_35190</name>
</gene>
<dbReference type="Pfam" id="PF06186">
    <property type="entry name" value="DUF992"/>
    <property type="match status" value="1"/>
</dbReference>
<dbReference type="EMBL" id="AP027142">
    <property type="protein sequence ID" value="BDV35990.1"/>
    <property type="molecule type" value="Genomic_DNA"/>
</dbReference>